<keyword evidence="7" id="KW-0524">Neurogenesis</keyword>
<dbReference type="Pfam" id="PF08337">
    <property type="entry name" value="Plexin_cytopl"/>
    <property type="match status" value="1"/>
</dbReference>
<dbReference type="InterPro" id="IPR036352">
    <property type="entry name" value="Semap_dom_sf"/>
</dbReference>
<keyword evidence="5 15" id="KW-0732">Signal</keyword>
<proteinExistence type="inferred from homology"/>
<evidence type="ECO:0000313" key="19">
    <source>
        <dbReference type="WormBase" id="CBG13987a"/>
    </source>
</evidence>
<feature type="chain" id="PRO_5002730645" evidence="15">
    <location>
        <begin position="23"/>
        <end position="1959"/>
    </location>
</feature>
<dbReference type="InterPro" id="IPR041019">
    <property type="entry name" value="TIG1_plexin"/>
</dbReference>
<dbReference type="InterPro" id="IPR046800">
    <property type="entry name" value="Plexin_RBD"/>
</dbReference>
<dbReference type="CDD" id="cd11236">
    <property type="entry name" value="Sema_plexin_like"/>
    <property type="match status" value="1"/>
</dbReference>
<evidence type="ECO:0000256" key="5">
    <source>
        <dbReference type="ARBA" id="ARBA00022729"/>
    </source>
</evidence>
<dbReference type="InterPro" id="IPR008936">
    <property type="entry name" value="Rho_GTPase_activation_prot"/>
</dbReference>
<feature type="domain" description="Sema" evidence="16">
    <location>
        <begin position="19"/>
        <end position="501"/>
    </location>
</feature>
<dbReference type="InterPro" id="IPR001627">
    <property type="entry name" value="Semap_dom"/>
</dbReference>
<dbReference type="Pfam" id="PF01437">
    <property type="entry name" value="PSI"/>
    <property type="match status" value="3"/>
</dbReference>
<dbReference type="Pfam" id="PF20170">
    <property type="entry name" value="Plexin_RBD"/>
    <property type="match status" value="1"/>
</dbReference>
<dbReference type="GO" id="GO:0005886">
    <property type="term" value="C:plasma membrane"/>
    <property type="evidence" value="ECO:0000318"/>
    <property type="project" value="GO_Central"/>
</dbReference>
<dbReference type="PANTHER" id="PTHR22625:SF70">
    <property type="entry name" value="PLEXIN A, ISOFORM A"/>
    <property type="match status" value="1"/>
</dbReference>
<keyword evidence="8 14" id="KW-1133">Transmembrane helix</keyword>
<dbReference type="SUPFAM" id="SSF81296">
    <property type="entry name" value="E set domains"/>
    <property type="match status" value="3"/>
</dbReference>
<dbReference type="FunFam" id="2.130.10.10:FF:001132">
    <property type="entry name" value="Plexin A"/>
    <property type="match status" value="1"/>
</dbReference>
<evidence type="ECO:0000256" key="6">
    <source>
        <dbReference type="ARBA" id="ARBA00022737"/>
    </source>
</evidence>
<dbReference type="GO" id="GO:0007416">
    <property type="term" value="P:synapse assembly"/>
    <property type="evidence" value="ECO:0000318"/>
    <property type="project" value="GO_Central"/>
</dbReference>
<dbReference type="InterPro" id="IPR002909">
    <property type="entry name" value="IPT_dom"/>
</dbReference>
<keyword evidence="9 14" id="KW-0472">Membrane</keyword>
<dbReference type="SUPFAM" id="SSF101912">
    <property type="entry name" value="Sema domain"/>
    <property type="match status" value="1"/>
</dbReference>
<keyword evidence="4 14" id="KW-0812">Transmembrane</keyword>
<dbReference type="GO" id="GO:0017154">
    <property type="term" value="F:semaphorin receptor activity"/>
    <property type="evidence" value="ECO:0000318"/>
    <property type="project" value="GO_Central"/>
</dbReference>
<evidence type="ECO:0000256" key="7">
    <source>
        <dbReference type="ARBA" id="ARBA00022902"/>
    </source>
</evidence>
<evidence type="ECO:0000256" key="8">
    <source>
        <dbReference type="ARBA" id="ARBA00022989"/>
    </source>
</evidence>
<dbReference type="eggNOG" id="KOG3610">
    <property type="taxonomic scope" value="Eukaryota"/>
</dbReference>
<dbReference type="InParanoid" id="A8XIW2"/>
<protein>
    <submittedName>
        <fullName evidence="17">Protein CBR-PLX-1</fullName>
    </submittedName>
</protein>
<dbReference type="InterPro" id="IPR031148">
    <property type="entry name" value="Plexin"/>
</dbReference>
<dbReference type="CDD" id="cd01180">
    <property type="entry name" value="IPT_plexin_repeat1"/>
    <property type="match status" value="1"/>
</dbReference>
<dbReference type="SMART" id="SM00423">
    <property type="entry name" value="PSI"/>
    <property type="match status" value="3"/>
</dbReference>
<feature type="signal peptide" evidence="15">
    <location>
        <begin position="1"/>
        <end position="22"/>
    </location>
</feature>
<name>A8XIW2_CAEBR</name>
<dbReference type="GO" id="GO:0002116">
    <property type="term" value="C:semaphorin receptor complex"/>
    <property type="evidence" value="ECO:0000318"/>
    <property type="project" value="GO_Central"/>
</dbReference>
<dbReference type="Gene3D" id="2.60.40.10">
    <property type="entry name" value="Immunoglobulins"/>
    <property type="match status" value="4"/>
</dbReference>
<dbReference type="Pfam" id="PF17960">
    <property type="entry name" value="TIG_plexin"/>
    <property type="match status" value="1"/>
</dbReference>
<evidence type="ECO:0000256" key="4">
    <source>
        <dbReference type="ARBA" id="ARBA00022692"/>
    </source>
</evidence>
<keyword evidence="18" id="KW-1185">Reference proteome</keyword>
<dbReference type="FunFam" id="3.10.20.90:FF:000421">
    <property type="entry name" value="Plexin A"/>
    <property type="match status" value="1"/>
</dbReference>
<dbReference type="Pfam" id="PF01403">
    <property type="entry name" value="Sema"/>
    <property type="match status" value="1"/>
</dbReference>
<evidence type="ECO:0000256" key="3">
    <source>
        <dbReference type="ARBA" id="ARBA00022475"/>
    </source>
</evidence>
<accession>A8XIW2</accession>
<dbReference type="InterPro" id="IPR015943">
    <property type="entry name" value="WD40/YVTN_repeat-like_dom_sf"/>
</dbReference>
<comment type="subcellular location">
    <subcellularLocation>
        <location evidence="1">Cell membrane</location>
        <topology evidence="1">Single-pass type I membrane protein</topology>
    </subcellularLocation>
</comment>
<evidence type="ECO:0000256" key="10">
    <source>
        <dbReference type="ARBA" id="ARBA00023157"/>
    </source>
</evidence>
<comment type="similarity">
    <text evidence="2">Belongs to the plexin family.</text>
</comment>
<dbReference type="CDD" id="cd12790">
    <property type="entry name" value="RasGAP_plexin_A"/>
    <property type="match status" value="1"/>
</dbReference>
<dbReference type="Gene3D" id="1.10.506.10">
    <property type="entry name" value="GTPase Activation - p120gap, domain 1"/>
    <property type="match status" value="2"/>
</dbReference>
<keyword evidence="10" id="KW-1015">Disulfide bond</keyword>
<evidence type="ECO:0000256" key="12">
    <source>
        <dbReference type="PROSITE-ProRule" id="PRU00352"/>
    </source>
</evidence>
<dbReference type="SUPFAM" id="SSF48350">
    <property type="entry name" value="GTPase activation domain, GAP"/>
    <property type="match status" value="1"/>
</dbReference>
<evidence type="ECO:0000256" key="11">
    <source>
        <dbReference type="ARBA" id="ARBA00023180"/>
    </source>
</evidence>
<dbReference type="WormBase" id="CBG13987a">
    <property type="protein sequence ID" value="CBP40041"/>
    <property type="gene ID" value="WBGene00034652"/>
    <property type="gene designation" value="Cbr-plx-1"/>
</dbReference>
<organism evidence="17 18">
    <name type="scientific">Caenorhabditis briggsae</name>
    <dbReference type="NCBI Taxonomy" id="6238"/>
    <lineage>
        <taxon>Eukaryota</taxon>
        <taxon>Metazoa</taxon>
        <taxon>Ecdysozoa</taxon>
        <taxon>Nematoda</taxon>
        <taxon>Chromadorea</taxon>
        <taxon>Rhabditida</taxon>
        <taxon>Rhabditina</taxon>
        <taxon>Rhabditomorpha</taxon>
        <taxon>Rhabditoidea</taxon>
        <taxon>Rhabditidae</taxon>
        <taxon>Peloderinae</taxon>
        <taxon>Caenorhabditis</taxon>
    </lineage>
</organism>
<dbReference type="InterPro" id="IPR016201">
    <property type="entry name" value="PSI"/>
</dbReference>
<dbReference type="Pfam" id="PF01833">
    <property type="entry name" value="TIG"/>
    <property type="match status" value="3"/>
</dbReference>
<dbReference type="OMA" id="KYNEQLM"/>
<evidence type="ECO:0000256" key="1">
    <source>
        <dbReference type="ARBA" id="ARBA00004251"/>
    </source>
</evidence>
<sequence length="1959" mass="218841">MLKFPQFFLLLLPLLLSNRVLAAAKNSNNVYSIDDNLVFENPSQNGQEVFEKMAIDPSTTRVFVGAVNGLYDLTSDDLTVRRHVQTGPQDDSPLCRDARNREDCRHQLSRTNSHTKALAVYDKSSKLIECSNLYQGRCRLRNLHNISEVISEAIEPRVSNDTSSSVVIFVGQGPANLTTDPVLYVGATIGSGDHDRMSVSSLFLRPQKAFEIVFPGLYGGTHVSLDYRSRGYYKYQIDYINGFESGDYAYFVTRQRKTIHDDSPIQSRLARVCTGDKNYHSYTEVPLECTRNGVDFNLVQDVYVTRAGYELAKSLDISVSDPVLYGIFWEGDKNSYRSADATGKSAICIFTMKEVELAFKQNIMKCYKGTSGLKKNLPWFSSNDDCRFTTLPWEGIKCGKDVNSKIGGDTPIATSATYVTDDSAQLLTSIAINTTRSSTVAFVGTQGGKLHKLLIESKRSAERYATELLTDNEPILADMEFSGDGKHIYILTPSKVIKMPTSRCETLSSQCDTCLSSRDPFCGWCVSNNHCTQEESCEREVPHTSRGWLDFQNSKCPRIRSVKPDQIQINTADYLNVTIENLQAPKGRRMQCLFQFPTGDSVVSDPMPFDGSLKCATPPMNRLPRIATNEYHLAAKLVVVSDGSKLPLATTNFSFYDCNRYTSCSTCSASQFPCDWCLESNECVAGKLTEDKCRKQHIVNGLNVSLRDGSSIRKGPSKCPHIVAPVSKMSVATGERRNISVKVENVDPSFMGDFKCEFRYGTVTHEKIAMRTSEDTITCDEMLFEPYGTSLLGSGSTPYGFNVIWTALGAPQVKKSINRFLDNVDQLSIDVYSCENLAPNCGKCLTLDSEKYDCGWCSHLDKCTRPHQCPNRNLAENWLNSSQLCPNPQIEDFKPRKGSIFGGTRVTITGINLGRHVADVEKAVQIANVPCEVVEYVPSSKIVCLTGKSTIKGSNERGVVAVTLRHDSLKFFAVTSEKFSYVEPVVSSMKPVKGPRSGGTDVVLTGIDLDTGSEIMVKFGQIECKVLERTSEWLKCRMGPSEEGGQFPLHIAFDGQLQNLPIAIYFEFTSDPSVQSIAPNKTIPSGGITVDVYGQGFTLLQRPRMVFVGLGNDKSYGPLCSIIDDQLMKCATPTVPGAARDTQVEKITDYAFDFDGAELYRSKIKIMPPPSFEMLNEPRFVRPGDDFLTLNGNNLNLAASERDIDVKVGGESCPLTALANKILTCQPPVKKPQGAGKLNPEIVVTVGNASFSVGEVSYDSPGLSSSLLLAILIFIIAMIGLIICLIVLYRRKSNTHQRQMKYLKTQMDTIEMKVATECKEAFAELQTSLNQYTADLPLGTPTAPFLEYKDYCARVLFPNGGKNHPVLKNLEVDTHKAEVTGLREFHKLLMNKTFLLTMVRTMESNKYFVGKDRVYVGSLLMVVLQEKMGYCTEMLKQLLRELIEKTVEKKFQPKILFRRSESIAERMLAAWFTFLLHDHLKTFDAGKKLYELFWGIKQQMEKGPQDALTLEARYSLSEEKLLRATFEYKELTVFVNSTDSVYQQDIPVRVLDCDTITQVKEKCLDSKYRGYRFADRPGPSEMELEWKTGLNGKMTLQDIDSSSRIEGGNWKRLNTLAHYNVPNNAILTLTSKSNSLYNLVNFSTCSNKTTSILSDKSSLSMKTAGVGSPKPWGGAPPSVTADHASSSNDTDNGYKLYHLVKPTEHGPTDSQEKMVTEIYLTRLLMMKGTLAKFITSLLENIFSAANVPPCIKYMFDFMDEQAREHGIIDPEVVHAWKSNALPLRFWVNLIKNPHFLFDIQKPTKIEGCLSVVAQTLMDACSTQDHQLTKDSPSSKLLFAKDMYQYRDLVDSYYTEISMAPRIDDATMGANLSAESRQHNGEFHVFSALNELYKYLDQYKESIIDALEANEHAQASRLPGRLQDLLALMESDYYRATDYESSTLGLGYNSNSRLMPRDRL</sequence>
<dbReference type="FunFam" id="1.10.506.10:FF:000036">
    <property type="entry name" value="PLeXin"/>
    <property type="match status" value="1"/>
</dbReference>
<evidence type="ECO:0000313" key="17">
    <source>
        <dbReference type="EMBL" id="CAP32587.2"/>
    </source>
</evidence>
<dbReference type="InterPro" id="IPR013548">
    <property type="entry name" value="Plexin_cytoplasmic_RasGAP_dom"/>
</dbReference>
<dbReference type="InterPro" id="IPR013783">
    <property type="entry name" value="Ig-like_fold"/>
</dbReference>
<dbReference type="EMBL" id="HE601467">
    <property type="protein sequence ID" value="CAP32587.2"/>
    <property type="molecule type" value="Genomic_DNA"/>
</dbReference>
<keyword evidence="3" id="KW-1003">Cell membrane</keyword>
<evidence type="ECO:0000313" key="18">
    <source>
        <dbReference type="Proteomes" id="UP000008549"/>
    </source>
</evidence>
<evidence type="ECO:0000259" key="16">
    <source>
        <dbReference type="PROSITE" id="PS51004"/>
    </source>
</evidence>
<evidence type="ECO:0000256" key="2">
    <source>
        <dbReference type="ARBA" id="ARBA00010297"/>
    </source>
</evidence>
<feature type="region of interest" description="Disordered" evidence="13">
    <location>
        <begin position="1664"/>
        <end position="1689"/>
    </location>
</feature>
<dbReference type="GO" id="GO:0071526">
    <property type="term" value="P:semaphorin-plexin signaling pathway"/>
    <property type="evidence" value="ECO:0000318"/>
    <property type="project" value="GO_Central"/>
</dbReference>
<feature type="transmembrane region" description="Helical" evidence="14">
    <location>
        <begin position="1267"/>
        <end position="1289"/>
    </location>
</feature>
<dbReference type="STRING" id="6238.A8XIW2"/>
<dbReference type="PROSITE" id="PS51004">
    <property type="entry name" value="SEMA"/>
    <property type="match status" value="1"/>
</dbReference>
<dbReference type="FunCoup" id="A8XIW2">
    <property type="interactions" value="824"/>
</dbReference>
<evidence type="ECO:0000256" key="13">
    <source>
        <dbReference type="SAM" id="MobiDB-lite"/>
    </source>
</evidence>
<dbReference type="InterPro" id="IPR014756">
    <property type="entry name" value="Ig_E-set"/>
</dbReference>
<dbReference type="SMART" id="SM00429">
    <property type="entry name" value="IPT"/>
    <property type="match status" value="4"/>
</dbReference>
<dbReference type="SMART" id="SM00630">
    <property type="entry name" value="Sema"/>
    <property type="match status" value="1"/>
</dbReference>
<dbReference type="Gene3D" id="2.130.10.10">
    <property type="entry name" value="YVTN repeat-like/Quinoprotein amine dehydrogenase"/>
    <property type="match status" value="1"/>
</dbReference>
<dbReference type="HOGENOM" id="CLU_001436_2_0_1"/>
<evidence type="ECO:0000256" key="9">
    <source>
        <dbReference type="ARBA" id="ARBA00023136"/>
    </source>
</evidence>
<reference evidence="17 18" key="1">
    <citation type="journal article" date="2003" name="PLoS Biol.">
        <title>The genome sequence of Caenorhabditis briggsae: a platform for comparative genomics.</title>
        <authorList>
            <person name="Stein L.D."/>
            <person name="Bao Z."/>
            <person name="Blasiar D."/>
            <person name="Blumenthal T."/>
            <person name="Brent M.R."/>
            <person name="Chen N."/>
            <person name="Chinwalla A."/>
            <person name="Clarke L."/>
            <person name="Clee C."/>
            <person name="Coghlan A."/>
            <person name="Coulson A."/>
            <person name="D'Eustachio P."/>
            <person name="Fitch D.H."/>
            <person name="Fulton L.A."/>
            <person name="Fulton R.E."/>
            <person name="Griffiths-Jones S."/>
            <person name="Harris T.W."/>
            <person name="Hillier L.W."/>
            <person name="Kamath R."/>
            <person name="Kuwabara P.E."/>
            <person name="Mardis E.R."/>
            <person name="Marra M.A."/>
            <person name="Miner T.L."/>
            <person name="Minx P."/>
            <person name="Mullikin J.C."/>
            <person name="Plumb R.W."/>
            <person name="Rogers J."/>
            <person name="Schein J.E."/>
            <person name="Sohrmann M."/>
            <person name="Spieth J."/>
            <person name="Stajich J.E."/>
            <person name="Wei C."/>
            <person name="Willey D."/>
            <person name="Wilson R.K."/>
            <person name="Durbin R."/>
            <person name="Waterston R.H."/>
        </authorList>
    </citation>
    <scope>NUCLEOTIDE SEQUENCE [LARGE SCALE GENOMIC DNA]</scope>
    <source>
        <strain evidence="17 18">AF16</strain>
    </source>
</reference>
<dbReference type="Pfam" id="PF18020">
    <property type="entry name" value="TIG_2"/>
    <property type="match status" value="1"/>
</dbReference>
<dbReference type="InterPro" id="IPR002165">
    <property type="entry name" value="Plexin_repeat"/>
</dbReference>
<dbReference type="SUPFAM" id="SSF103575">
    <property type="entry name" value="Plexin repeat"/>
    <property type="match status" value="1"/>
</dbReference>
<dbReference type="FunFam" id="1.10.506.10:FF:000033">
    <property type="entry name" value="PLeXin"/>
    <property type="match status" value="1"/>
</dbReference>
<keyword evidence="11" id="KW-0325">Glycoprotein</keyword>
<dbReference type="GO" id="GO:0030334">
    <property type="term" value="P:regulation of cell migration"/>
    <property type="evidence" value="ECO:0000318"/>
    <property type="project" value="GO_Central"/>
</dbReference>
<reference evidence="17 18" key="2">
    <citation type="journal article" date="2011" name="PLoS Genet.">
        <title>Caenorhabditis briggsae recombinant inbred line genotypes reveal inter-strain incompatibility and the evolution of recombination.</title>
        <authorList>
            <person name="Ross J.A."/>
            <person name="Koboldt D.C."/>
            <person name="Staisch J.E."/>
            <person name="Chamberlin H.M."/>
            <person name="Gupta B.P."/>
            <person name="Miller R.D."/>
            <person name="Baird S.E."/>
            <person name="Haag E.S."/>
        </authorList>
    </citation>
    <scope>NUCLEOTIDE SEQUENCE [LARGE SCALE GENOMIC DNA]</scope>
    <source>
        <strain evidence="17 18">AF16</strain>
    </source>
</reference>
<gene>
    <name evidence="19" type="primary">plx-1</name>
    <name evidence="17" type="synonym">Cbr-plx-1</name>
    <name evidence="19" type="ORF">CBG13987</name>
    <name evidence="17" type="ORF">CBG_13987</name>
</gene>
<dbReference type="PANTHER" id="PTHR22625">
    <property type="entry name" value="PLEXIN"/>
    <property type="match status" value="1"/>
</dbReference>
<dbReference type="CDD" id="cd00603">
    <property type="entry name" value="IPT_PCSR"/>
    <property type="match status" value="1"/>
</dbReference>
<keyword evidence="6" id="KW-0677">Repeat</keyword>
<evidence type="ECO:0000256" key="14">
    <source>
        <dbReference type="SAM" id="Phobius"/>
    </source>
</evidence>
<dbReference type="Proteomes" id="UP000008549">
    <property type="component" value="Unassembled WGS sequence"/>
</dbReference>
<comment type="caution">
    <text evidence="12">Lacks conserved residue(s) required for the propagation of feature annotation.</text>
</comment>
<evidence type="ECO:0000256" key="15">
    <source>
        <dbReference type="SAM" id="SignalP"/>
    </source>
</evidence>
<dbReference type="InterPro" id="IPR041362">
    <property type="entry name" value="TIG2_plexin"/>
</dbReference>